<comment type="pathway">
    <text evidence="2">Carotenoid biosynthesis.</text>
</comment>
<protein>
    <submittedName>
        <fullName evidence="10">Lycopene cyclase domain-containing protein</fullName>
    </submittedName>
</protein>
<feature type="transmembrane region" description="Helical" evidence="8">
    <location>
        <begin position="6"/>
        <end position="23"/>
    </location>
</feature>
<comment type="caution">
    <text evidence="10">The sequence shown here is derived from an EMBL/GenBank/DDBJ whole genome shotgun (WGS) entry which is preliminary data.</text>
</comment>
<dbReference type="NCBIfam" id="TIGR03462">
    <property type="entry name" value="CarR_dom_SF"/>
    <property type="match status" value="1"/>
</dbReference>
<keyword evidence="4" id="KW-0125">Carotenoid biosynthesis</keyword>
<gene>
    <name evidence="10" type="ORF">QQX04_05275</name>
</gene>
<dbReference type="InterPro" id="IPR017825">
    <property type="entry name" value="Lycopene_cyclase_dom"/>
</dbReference>
<keyword evidence="6 8" id="KW-0472">Membrane</keyword>
<dbReference type="Pfam" id="PF18916">
    <property type="entry name" value="Lycopene_cyc"/>
    <property type="match status" value="1"/>
</dbReference>
<keyword evidence="7" id="KW-0413">Isomerase</keyword>
<keyword evidence="11" id="KW-1185">Reference proteome</keyword>
<name>A0ABT8FZT3_9MICO</name>
<feature type="transmembrane region" description="Helical" evidence="8">
    <location>
        <begin position="30"/>
        <end position="55"/>
    </location>
</feature>
<evidence type="ECO:0000256" key="3">
    <source>
        <dbReference type="ARBA" id="ARBA00022692"/>
    </source>
</evidence>
<feature type="transmembrane region" description="Helical" evidence="8">
    <location>
        <begin position="75"/>
        <end position="91"/>
    </location>
</feature>
<evidence type="ECO:0000259" key="9">
    <source>
        <dbReference type="Pfam" id="PF18916"/>
    </source>
</evidence>
<organism evidence="10 11">
    <name type="scientific">Demequina zhanjiangensis</name>
    <dbReference type="NCBI Taxonomy" id="3051659"/>
    <lineage>
        <taxon>Bacteria</taxon>
        <taxon>Bacillati</taxon>
        <taxon>Actinomycetota</taxon>
        <taxon>Actinomycetes</taxon>
        <taxon>Micrococcales</taxon>
        <taxon>Demequinaceae</taxon>
        <taxon>Demequina</taxon>
    </lineage>
</organism>
<evidence type="ECO:0000313" key="10">
    <source>
        <dbReference type="EMBL" id="MDN4472401.1"/>
    </source>
</evidence>
<sequence length="117" mass="12744">MSNYITLSGLMLVLILLFTFRPLRRLPARPLLLTGAVLLALTFVFDNLIVGAGIVGYDDSLTLGIRVPIAPIEDFAYAIGAVLLIPALWQWNSRLAPRDHHTAATDPAAPDPEAERP</sequence>
<reference evidence="10" key="1">
    <citation type="submission" date="2023-06" db="EMBL/GenBank/DDBJ databases">
        <title>SYSU T00b26.</title>
        <authorList>
            <person name="Gao L."/>
            <person name="Fang B.-Z."/>
            <person name="Li W.-J."/>
        </authorList>
    </citation>
    <scope>NUCLEOTIDE SEQUENCE</scope>
    <source>
        <strain evidence="10">SYSU T00b26</strain>
    </source>
</reference>
<evidence type="ECO:0000256" key="4">
    <source>
        <dbReference type="ARBA" id="ARBA00022746"/>
    </source>
</evidence>
<dbReference type="EMBL" id="JAUHPV010000002">
    <property type="protein sequence ID" value="MDN4472401.1"/>
    <property type="molecule type" value="Genomic_DNA"/>
</dbReference>
<accession>A0ABT8FZT3</accession>
<feature type="domain" description="Lycopene cyclase" evidence="9">
    <location>
        <begin position="4"/>
        <end position="89"/>
    </location>
</feature>
<comment type="subcellular location">
    <subcellularLocation>
        <location evidence="1">Membrane</location>
        <topology evidence="1">Multi-pass membrane protein</topology>
    </subcellularLocation>
</comment>
<evidence type="ECO:0000256" key="8">
    <source>
        <dbReference type="SAM" id="Phobius"/>
    </source>
</evidence>
<evidence type="ECO:0000256" key="7">
    <source>
        <dbReference type="ARBA" id="ARBA00023235"/>
    </source>
</evidence>
<keyword evidence="3 8" id="KW-0812">Transmembrane</keyword>
<evidence type="ECO:0000256" key="6">
    <source>
        <dbReference type="ARBA" id="ARBA00023136"/>
    </source>
</evidence>
<evidence type="ECO:0000313" key="11">
    <source>
        <dbReference type="Proteomes" id="UP001172738"/>
    </source>
</evidence>
<dbReference type="Proteomes" id="UP001172738">
    <property type="component" value="Unassembled WGS sequence"/>
</dbReference>
<evidence type="ECO:0000256" key="2">
    <source>
        <dbReference type="ARBA" id="ARBA00004829"/>
    </source>
</evidence>
<keyword evidence="5 8" id="KW-1133">Transmembrane helix</keyword>
<dbReference type="RefSeq" id="WP_301126911.1">
    <property type="nucleotide sequence ID" value="NZ_JAUHPV010000002.1"/>
</dbReference>
<proteinExistence type="predicted"/>
<evidence type="ECO:0000256" key="5">
    <source>
        <dbReference type="ARBA" id="ARBA00022989"/>
    </source>
</evidence>
<evidence type="ECO:0000256" key="1">
    <source>
        <dbReference type="ARBA" id="ARBA00004141"/>
    </source>
</evidence>